<dbReference type="SUPFAM" id="SSF46689">
    <property type="entry name" value="Homeodomain-like"/>
    <property type="match status" value="1"/>
</dbReference>
<organism evidence="6 7">
    <name type="scientific">Leucobacter allii</name>
    <dbReference type="NCBI Taxonomy" id="2932247"/>
    <lineage>
        <taxon>Bacteria</taxon>
        <taxon>Bacillati</taxon>
        <taxon>Actinomycetota</taxon>
        <taxon>Actinomycetes</taxon>
        <taxon>Micrococcales</taxon>
        <taxon>Microbacteriaceae</taxon>
        <taxon>Leucobacter</taxon>
    </lineage>
</organism>
<feature type="domain" description="HTH araC/xylS-type" evidence="5">
    <location>
        <begin position="197"/>
        <end position="296"/>
    </location>
</feature>
<dbReference type="Pfam" id="PF14525">
    <property type="entry name" value="AraC_binding_2"/>
    <property type="match status" value="1"/>
</dbReference>
<dbReference type="InterPro" id="IPR018060">
    <property type="entry name" value="HTH_AraC"/>
</dbReference>
<name>A0ABY4FJ44_9MICO</name>
<evidence type="ECO:0000259" key="5">
    <source>
        <dbReference type="PROSITE" id="PS01124"/>
    </source>
</evidence>
<dbReference type="PROSITE" id="PS00041">
    <property type="entry name" value="HTH_ARAC_FAMILY_1"/>
    <property type="match status" value="1"/>
</dbReference>
<sequence>MHITTTEHVEAKHRIEFWESWNQSSLVGLRCSTPKPDAFNAISMQQSLAGSVITRIQAARHIIDRNAQSISAVPKHSVFVSTLLRGSAFIYHAEGMQMLRPGDAFVYSTMHPYLLGFDRDVDLLIVDLDASTVHDEWGRAPLAAPEVTASSGQAGLITDEALRLLDAPEGDPPSTERLADYCRGLLIGERGSDVLYSRAVAAIDSGLPHPDFDVPALARAVHLSERHLRRVFAEHGGSPGAAILGARLDRARALLAEGARRTVSDVAAACGFGSPSVFARAFRARYGASPSELRGAARQPEASAARSGRTGEGAQTGWASG</sequence>
<protein>
    <submittedName>
        <fullName evidence="6">Helix-turn-helix domain-containing protein</fullName>
    </submittedName>
</protein>
<dbReference type="InterPro" id="IPR050204">
    <property type="entry name" value="AraC_XylS_family_regulators"/>
</dbReference>
<evidence type="ECO:0000313" key="7">
    <source>
        <dbReference type="Proteomes" id="UP000831786"/>
    </source>
</evidence>
<dbReference type="PANTHER" id="PTHR46796:SF6">
    <property type="entry name" value="ARAC SUBFAMILY"/>
    <property type="match status" value="1"/>
</dbReference>
<dbReference type="PANTHER" id="PTHR46796">
    <property type="entry name" value="HTH-TYPE TRANSCRIPTIONAL ACTIVATOR RHAS-RELATED"/>
    <property type="match status" value="1"/>
</dbReference>
<dbReference type="InterPro" id="IPR035418">
    <property type="entry name" value="AraC-bd_2"/>
</dbReference>
<proteinExistence type="predicted"/>
<accession>A0ABY4FJ44</accession>
<dbReference type="InterPro" id="IPR018062">
    <property type="entry name" value="HTH_AraC-typ_CS"/>
</dbReference>
<evidence type="ECO:0000313" key="6">
    <source>
        <dbReference type="EMBL" id="UOQ55964.1"/>
    </source>
</evidence>
<keyword evidence="3" id="KW-0804">Transcription</keyword>
<dbReference type="EMBL" id="CP095045">
    <property type="protein sequence ID" value="UOQ55964.1"/>
    <property type="molecule type" value="Genomic_DNA"/>
</dbReference>
<keyword evidence="2" id="KW-0238">DNA-binding</keyword>
<evidence type="ECO:0000256" key="3">
    <source>
        <dbReference type="ARBA" id="ARBA00023163"/>
    </source>
</evidence>
<dbReference type="Pfam" id="PF12833">
    <property type="entry name" value="HTH_18"/>
    <property type="match status" value="1"/>
</dbReference>
<dbReference type="InterPro" id="IPR020449">
    <property type="entry name" value="Tscrpt_reg_AraC-type_HTH"/>
</dbReference>
<dbReference type="SMART" id="SM00342">
    <property type="entry name" value="HTH_ARAC"/>
    <property type="match status" value="1"/>
</dbReference>
<gene>
    <name evidence="6" type="ORF">MUN78_09630</name>
</gene>
<dbReference type="RefSeq" id="WP_244726065.1">
    <property type="nucleotide sequence ID" value="NZ_CP095045.1"/>
</dbReference>
<dbReference type="Proteomes" id="UP000831786">
    <property type="component" value="Chromosome"/>
</dbReference>
<dbReference type="PRINTS" id="PR00032">
    <property type="entry name" value="HTHARAC"/>
</dbReference>
<evidence type="ECO:0000256" key="2">
    <source>
        <dbReference type="ARBA" id="ARBA00023125"/>
    </source>
</evidence>
<feature type="region of interest" description="Disordered" evidence="4">
    <location>
        <begin position="290"/>
        <end position="321"/>
    </location>
</feature>
<dbReference type="PROSITE" id="PS01124">
    <property type="entry name" value="HTH_ARAC_FAMILY_2"/>
    <property type="match status" value="1"/>
</dbReference>
<evidence type="ECO:0000256" key="1">
    <source>
        <dbReference type="ARBA" id="ARBA00023015"/>
    </source>
</evidence>
<keyword evidence="7" id="KW-1185">Reference proteome</keyword>
<dbReference type="Gene3D" id="1.10.10.60">
    <property type="entry name" value="Homeodomain-like"/>
    <property type="match status" value="1"/>
</dbReference>
<evidence type="ECO:0000256" key="4">
    <source>
        <dbReference type="SAM" id="MobiDB-lite"/>
    </source>
</evidence>
<dbReference type="InterPro" id="IPR009057">
    <property type="entry name" value="Homeodomain-like_sf"/>
</dbReference>
<reference evidence="6 7" key="1">
    <citation type="submission" date="2022-04" db="EMBL/GenBank/DDBJ databases">
        <title>Leucobacter sp. isolated from rhizosphere of garlic.</title>
        <authorList>
            <person name="Won M."/>
            <person name="Lee C.-M."/>
            <person name="Woen H.-Y."/>
            <person name="Kwon S.-W."/>
        </authorList>
    </citation>
    <scope>NUCLEOTIDE SEQUENCE [LARGE SCALE GENOMIC DNA]</scope>
    <source>
        <strain evidence="6 7">H21R-40</strain>
    </source>
</reference>
<keyword evidence="1" id="KW-0805">Transcription regulation</keyword>